<protein>
    <submittedName>
        <fullName evidence="4">Ribonuclease J</fullName>
    </submittedName>
</protein>
<name>A0A4R6U299_9BACI</name>
<dbReference type="Proteomes" id="UP000295632">
    <property type="component" value="Unassembled WGS sequence"/>
</dbReference>
<evidence type="ECO:0000313" key="5">
    <source>
        <dbReference type="Proteomes" id="UP000295632"/>
    </source>
</evidence>
<dbReference type="Gene3D" id="3.60.15.10">
    <property type="entry name" value="Ribonuclease Z/Hydroxyacylglutathione hydrolase-like"/>
    <property type="match status" value="1"/>
</dbReference>
<accession>A0A4R6U299</accession>
<dbReference type="InterPro" id="IPR001279">
    <property type="entry name" value="Metallo-B-lactamas"/>
</dbReference>
<evidence type="ECO:0000313" key="4">
    <source>
        <dbReference type="EMBL" id="TDQ39766.1"/>
    </source>
</evidence>
<dbReference type="OrthoDB" id="9803916at2"/>
<keyword evidence="5" id="KW-1185">Reference proteome</keyword>
<evidence type="ECO:0000259" key="3">
    <source>
        <dbReference type="SMART" id="SM00849"/>
    </source>
</evidence>
<feature type="domain" description="Metallo-beta-lactamase" evidence="3">
    <location>
        <begin position="16"/>
        <end position="243"/>
    </location>
</feature>
<dbReference type="AlphaFoldDB" id="A0A4R6U299"/>
<dbReference type="PANTHER" id="PTHR43694:SF1">
    <property type="entry name" value="RIBONUCLEASE J"/>
    <property type="match status" value="1"/>
</dbReference>
<proteinExistence type="predicted"/>
<reference evidence="4 5" key="1">
    <citation type="submission" date="2019-03" db="EMBL/GenBank/DDBJ databases">
        <title>Genomic Encyclopedia of Type Strains, Phase IV (KMG-IV): sequencing the most valuable type-strain genomes for metagenomic binning, comparative biology and taxonomic classification.</title>
        <authorList>
            <person name="Goeker M."/>
        </authorList>
    </citation>
    <scope>NUCLEOTIDE SEQUENCE [LARGE SCALE GENOMIC DNA]</scope>
    <source>
        <strain evidence="4 5">DSM 28697</strain>
    </source>
</reference>
<dbReference type="PANTHER" id="PTHR43694">
    <property type="entry name" value="RIBONUCLEASE J"/>
    <property type="match status" value="1"/>
</dbReference>
<dbReference type="InterPro" id="IPR042173">
    <property type="entry name" value="RNase_J_2"/>
</dbReference>
<comment type="caution">
    <text evidence="4">The sequence shown here is derived from an EMBL/GenBank/DDBJ whole genome shotgun (WGS) entry which is preliminary data.</text>
</comment>
<keyword evidence="1" id="KW-0540">Nuclease</keyword>
<keyword evidence="1" id="KW-0378">Hydrolase</keyword>
<dbReference type="Gene3D" id="3.40.50.10710">
    <property type="entry name" value="Metallo-hydrolase/oxidoreductase"/>
    <property type="match status" value="1"/>
</dbReference>
<dbReference type="SUPFAM" id="SSF56281">
    <property type="entry name" value="Metallo-hydrolase/oxidoreductase"/>
    <property type="match status" value="1"/>
</dbReference>
<dbReference type="SMART" id="SM00849">
    <property type="entry name" value="Lactamase_B"/>
    <property type="match status" value="1"/>
</dbReference>
<evidence type="ECO:0000256" key="1">
    <source>
        <dbReference type="ARBA" id="ARBA00022839"/>
    </source>
</evidence>
<gene>
    <name evidence="4" type="ORF">EV213_107133</name>
</gene>
<dbReference type="Pfam" id="PF12706">
    <property type="entry name" value="Lactamase_B_2"/>
    <property type="match status" value="1"/>
</dbReference>
<organism evidence="4 5">
    <name type="scientific">Aureibacillus halotolerans</name>
    <dbReference type="NCBI Taxonomy" id="1508390"/>
    <lineage>
        <taxon>Bacteria</taxon>
        <taxon>Bacillati</taxon>
        <taxon>Bacillota</taxon>
        <taxon>Bacilli</taxon>
        <taxon>Bacillales</taxon>
        <taxon>Bacillaceae</taxon>
        <taxon>Aureibacillus</taxon>
    </lineage>
</organism>
<keyword evidence="1" id="KW-0269">Exonuclease</keyword>
<dbReference type="GO" id="GO:0004527">
    <property type="term" value="F:exonuclease activity"/>
    <property type="evidence" value="ECO:0007669"/>
    <property type="project" value="UniProtKB-KW"/>
</dbReference>
<keyword evidence="2" id="KW-0694">RNA-binding</keyword>
<dbReference type="GO" id="GO:0003723">
    <property type="term" value="F:RNA binding"/>
    <property type="evidence" value="ECO:0007669"/>
    <property type="project" value="UniProtKB-KW"/>
</dbReference>
<sequence length="444" mass="49825">MSQTTVMFYGGTNTIGGTIIEVAYQNHRLLFDFGYLASGIKVANGTIKYAKNNRVREFLSLGLVPAIDGLYQSKAVYGTRLRSAEEDDRETIVCVSHLHLDHSGAMDCVSPTIPVYLTRESIEMKQTLHWLSESDGLRREYALLPYFQPLQHGEISIEAVPMDHDIPGACGFLIRTPDTTMFYTGDFRLHGRHAEKVWQAVEHVREAGVDCLICEATSCFPDEGTKEFSERSEEDVVSALDSHLRNNAERLVAINLYERNVERFLSCLACAEQNGRQAVVDAQVYAFIAPYVTSQTQSLLWLNLTGEHHQGAVTIEEMKQAPGQYVWFHRYEDLLLLVNFTGPTITYLHANGVPLGAYDPRYDVLQTYLHKNGIMFTSIGSSGHATPSALQDFVNRINPDLLIPIHSLAPEKLQAAPAKKRLLPKEQQRYTVRKADFSLEAAKV</sequence>
<evidence type="ECO:0000256" key="2">
    <source>
        <dbReference type="ARBA" id="ARBA00022884"/>
    </source>
</evidence>
<dbReference type="EMBL" id="SNYJ01000007">
    <property type="protein sequence ID" value="TDQ39766.1"/>
    <property type="molecule type" value="Genomic_DNA"/>
</dbReference>
<dbReference type="RefSeq" id="WP_133580440.1">
    <property type="nucleotide sequence ID" value="NZ_SNYJ01000007.1"/>
</dbReference>
<dbReference type="InterPro" id="IPR036866">
    <property type="entry name" value="RibonucZ/Hydroxyglut_hydro"/>
</dbReference>